<feature type="signal peptide" evidence="1">
    <location>
        <begin position="1"/>
        <end position="30"/>
    </location>
</feature>
<keyword evidence="3" id="KW-1185">Reference proteome</keyword>
<sequence length="186" mass="19874">MSVRPALPPDRARRRLLAAAAALLPLAAGAQGLAPPRDTLVKAAFLHKFASFVEWPPGAFPKADAPLRIGILGDDLLWRDLNELAHDRDRDGHPVQVARLAPADALAGFHILYIKASSPARIADLLAGVPEGTLTIADSDGAHPRGAVLSFYLEDGRVRFGVSPDAAARQKLRLSPRLLAIARIVQ</sequence>
<organism evidence="2 3">
    <name type="scientific">Ramlibacter agri</name>
    <dbReference type="NCBI Taxonomy" id="2728837"/>
    <lineage>
        <taxon>Bacteria</taxon>
        <taxon>Pseudomonadati</taxon>
        <taxon>Pseudomonadota</taxon>
        <taxon>Betaproteobacteria</taxon>
        <taxon>Burkholderiales</taxon>
        <taxon>Comamonadaceae</taxon>
        <taxon>Ramlibacter</taxon>
    </lineage>
</organism>
<feature type="chain" id="PRO_5033035542" evidence="1">
    <location>
        <begin position="31"/>
        <end position="186"/>
    </location>
</feature>
<dbReference type="AlphaFoldDB" id="A0A848H3P9"/>
<comment type="caution">
    <text evidence="2">The sequence shown here is derived from an EMBL/GenBank/DDBJ whole genome shotgun (WGS) entry which is preliminary data.</text>
</comment>
<name>A0A848H3P9_9BURK</name>
<dbReference type="Pfam" id="PF13689">
    <property type="entry name" value="DUF4154"/>
    <property type="match status" value="1"/>
</dbReference>
<gene>
    <name evidence="2" type="ORF">HHL11_01470</name>
</gene>
<proteinExistence type="predicted"/>
<dbReference type="InterPro" id="IPR025293">
    <property type="entry name" value="YfiR/HmsC-like"/>
</dbReference>
<accession>A0A848H3P9</accession>
<dbReference type="EMBL" id="JABBFX010000001">
    <property type="protein sequence ID" value="NML42398.1"/>
    <property type="molecule type" value="Genomic_DNA"/>
</dbReference>
<dbReference type="InterPro" id="IPR006311">
    <property type="entry name" value="TAT_signal"/>
</dbReference>
<evidence type="ECO:0000313" key="2">
    <source>
        <dbReference type="EMBL" id="NML42398.1"/>
    </source>
</evidence>
<evidence type="ECO:0000256" key="1">
    <source>
        <dbReference type="SAM" id="SignalP"/>
    </source>
</evidence>
<keyword evidence="1" id="KW-0732">Signal</keyword>
<dbReference type="PROSITE" id="PS51318">
    <property type="entry name" value="TAT"/>
    <property type="match status" value="1"/>
</dbReference>
<protein>
    <submittedName>
        <fullName evidence="2">YfiR family protein</fullName>
    </submittedName>
</protein>
<dbReference type="RefSeq" id="WP_169416611.1">
    <property type="nucleotide sequence ID" value="NZ_JABBFX010000001.1"/>
</dbReference>
<reference evidence="2 3" key="1">
    <citation type="submission" date="2020-04" db="EMBL/GenBank/DDBJ databases">
        <title>Ramlibacter sp. G-1-2-2 isolated from soil.</title>
        <authorList>
            <person name="Dahal R.H."/>
        </authorList>
    </citation>
    <scope>NUCLEOTIDE SEQUENCE [LARGE SCALE GENOMIC DNA]</scope>
    <source>
        <strain evidence="2 3">G-1-2-2</strain>
    </source>
</reference>
<evidence type="ECO:0000313" key="3">
    <source>
        <dbReference type="Proteomes" id="UP000541185"/>
    </source>
</evidence>
<dbReference type="Proteomes" id="UP000541185">
    <property type="component" value="Unassembled WGS sequence"/>
</dbReference>